<accession>A0A8G2BG57</accession>
<comment type="caution">
    <text evidence="4">The sequence shown here is derived from an EMBL/GenBank/DDBJ whole genome shotgun (WGS) entry which is preliminary data.</text>
</comment>
<dbReference type="OrthoDB" id="9758461at2"/>
<gene>
    <name evidence="4" type="ORF">SAMN05660686_00135</name>
</gene>
<dbReference type="PANTHER" id="PTHR30523">
    <property type="entry name" value="PHOSPHOENOLPYRUVATE CARBOXYLASE"/>
    <property type="match status" value="1"/>
</dbReference>
<evidence type="ECO:0000313" key="5">
    <source>
        <dbReference type="Proteomes" id="UP000198615"/>
    </source>
</evidence>
<keyword evidence="5" id="KW-1185">Reference proteome</keyword>
<dbReference type="AlphaFoldDB" id="A0A8G2BG57"/>
<feature type="compositionally biased region" description="Basic and acidic residues" evidence="3">
    <location>
        <begin position="1"/>
        <end position="11"/>
    </location>
</feature>
<dbReference type="GO" id="GO:0008964">
    <property type="term" value="F:phosphoenolpyruvate carboxylase activity"/>
    <property type="evidence" value="ECO:0007669"/>
    <property type="project" value="InterPro"/>
</dbReference>
<dbReference type="SUPFAM" id="SSF51621">
    <property type="entry name" value="Phosphoenolpyruvate/pyruvate domain"/>
    <property type="match status" value="1"/>
</dbReference>
<organism evidence="4 5">
    <name type="scientific">Thalassobaculum litoreum DSM 18839</name>
    <dbReference type="NCBI Taxonomy" id="1123362"/>
    <lineage>
        <taxon>Bacteria</taxon>
        <taxon>Pseudomonadati</taxon>
        <taxon>Pseudomonadota</taxon>
        <taxon>Alphaproteobacteria</taxon>
        <taxon>Rhodospirillales</taxon>
        <taxon>Thalassobaculaceae</taxon>
        <taxon>Thalassobaculum</taxon>
    </lineage>
</organism>
<evidence type="ECO:0000256" key="3">
    <source>
        <dbReference type="SAM" id="MobiDB-lite"/>
    </source>
</evidence>
<dbReference type="InterPro" id="IPR015813">
    <property type="entry name" value="Pyrv/PenolPyrv_kinase-like_dom"/>
</dbReference>
<reference evidence="4 5" key="1">
    <citation type="submission" date="2016-10" db="EMBL/GenBank/DDBJ databases">
        <authorList>
            <person name="Varghese N."/>
            <person name="Submissions S."/>
        </authorList>
    </citation>
    <scope>NUCLEOTIDE SEQUENCE [LARGE SCALE GENOMIC DNA]</scope>
    <source>
        <strain evidence="4 5">DSM 18839</strain>
    </source>
</reference>
<comment type="function">
    <text evidence="1">Forms oxaloacetate, a four-carbon dicarboxylic acid source for the tricarboxylic acid cycle.</text>
</comment>
<keyword evidence="4" id="KW-0670">Pyruvate</keyword>
<dbReference type="EMBL" id="FNBW01000001">
    <property type="protein sequence ID" value="SDF07229.1"/>
    <property type="molecule type" value="Genomic_DNA"/>
</dbReference>
<evidence type="ECO:0000256" key="1">
    <source>
        <dbReference type="ARBA" id="ARBA00003670"/>
    </source>
</evidence>
<dbReference type="GO" id="GO:0006099">
    <property type="term" value="P:tricarboxylic acid cycle"/>
    <property type="evidence" value="ECO:0007669"/>
    <property type="project" value="InterPro"/>
</dbReference>
<dbReference type="GO" id="GO:0005829">
    <property type="term" value="C:cytosol"/>
    <property type="evidence" value="ECO:0007669"/>
    <property type="project" value="TreeGrafter"/>
</dbReference>
<dbReference type="PANTHER" id="PTHR30523:SF6">
    <property type="entry name" value="PHOSPHOENOLPYRUVATE CARBOXYLASE"/>
    <property type="match status" value="1"/>
</dbReference>
<evidence type="ECO:0000256" key="2">
    <source>
        <dbReference type="ARBA" id="ARBA00022419"/>
    </source>
</evidence>
<dbReference type="InterPro" id="IPR021135">
    <property type="entry name" value="PEP_COase"/>
</dbReference>
<proteinExistence type="predicted"/>
<feature type="region of interest" description="Disordered" evidence="3">
    <location>
        <begin position="1"/>
        <end position="22"/>
    </location>
</feature>
<evidence type="ECO:0000313" key="4">
    <source>
        <dbReference type="EMBL" id="SDF07229.1"/>
    </source>
</evidence>
<feature type="region of interest" description="Disordered" evidence="3">
    <location>
        <begin position="677"/>
        <end position="697"/>
    </location>
</feature>
<dbReference type="Proteomes" id="UP000198615">
    <property type="component" value="Unassembled WGS sequence"/>
</dbReference>
<dbReference type="RefSeq" id="WP_093147449.1">
    <property type="nucleotide sequence ID" value="NZ_FNBW01000001.1"/>
</dbReference>
<dbReference type="GO" id="GO:0015977">
    <property type="term" value="P:carbon fixation"/>
    <property type="evidence" value="ECO:0007669"/>
    <property type="project" value="InterPro"/>
</dbReference>
<protein>
    <recommendedName>
        <fullName evidence="2">Phosphoenolpyruvate carboxylase</fullName>
    </recommendedName>
</protein>
<dbReference type="Pfam" id="PF00311">
    <property type="entry name" value="PEPcase"/>
    <property type="match status" value="1"/>
</dbReference>
<name>A0A8G2BG57_9PROT</name>
<sequence length="953" mass="104115">MSQAEISRDDPPNASTDTAVHPLRPASHDLVAWCLDRLNHHDSIAQHDPLATGVRSLAIDLLEHLEDGSLDLPALHSVVRQISDRALIERAGRLREQCPPADWKATVDAALAPLEEAGVAEIRAAVETTRAGVVFTAHPTFALSRRMRAILADIASGEADAASKLGDVPHAPDPAITLSAEHEDVRAALLNAQDALRKLNGAILDWLETHVPNKWWSIRPAPLQLATWVGYDLDGRTDIHWAETLRIRLEEKALQLARYRDGLAEIGGAGVQPLIDRLGAAEAETAAQAAQFARDLEDPETVVAAANRLTADGPGRLTSLTPILEAMDHLIAEESDTARRKALCVLAAEMATCGLGIGLIHLRVNAAQVRSAVQADLDLSGLAEFHDRRALAAAAEKSAQAKAANVNFGAVFQESMTARRQMMLCAQILKHIDADAPIRFLIAEVEAPATIMGAVYLARHYGIADKVDISPLFESPPVIERGARFMERLFDEEEYVAYIRGRGRVSLQFGFSDSGRFMGQIGADLAIERLQIQVARAMAKREIEGVEVLLFNTHGESMGRGGFPGTLAERFDHLFTPWARARYAQKGLRALAEMSFQGGDGYLYFATPALAEATACGIARWAFAPPGIEKPDDDAFYGDIDFSWDIYRAVKSWQEALFEDEHYQDVLGAFPPNLLPATGSRKTRRQSGTSKGSGARGMRAIPHNAALQQLAAPANVMGGLGMAARREPERFLALVEGSPRFSRLMAMVMRSRRLTSMAVLRSYADLYSPSFWTIQASRTDSEDAAKVAYRIADRLSRRDHDHAIQRLANLLSRDRRQLDTVCGDMVSDGIGDRSFPRELYVLHAVRLVLVMQAFSLTASTPGFSHRHDLTHAVLIDMALDLRFAEVAETIETIFPTGTEAAEAFSALTEQSDIAAEQAGYPEVKRGIADPLRWIDGAIKEISVGIAHFYGAYG</sequence>